<evidence type="ECO:0000259" key="1">
    <source>
        <dbReference type="Pfam" id="PF05239"/>
    </source>
</evidence>
<name>A0A3G1KPZ3_FORW1</name>
<evidence type="ECO:0000313" key="3">
    <source>
        <dbReference type="Proteomes" id="UP000323521"/>
    </source>
</evidence>
<dbReference type="OrthoDB" id="6024937at2"/>
<dbReference type="InterPro" id="IPR011033">
    <property type="entry name" value="PRC_barrel-like_sf"/>
</dbReference>
<dbReference type="KEGG" id="fwa:DCMF_04905"/>
<reference evidence="2 3" key="1">
    <citation type="submission" date="2016-10" db="EMBL/GenBank/DDBJ databases">
        <title>Complete Genome Sequence of Peptococcaceae strain DCMF.</title>
        <authorList>
            <person name="Edwards R.J."/>
            <person name="Holland S.I."/>
            <person name="Deshpande N.P."/>
            <person name="Wong Y.K."/>
            <person name="Ertan H."/>
            <person name="Manefield M."/>
            <person name="Russell T.L."/>
            <person name="Lee M.J."/>
        </authorList>
    </citation>
    <scope>NUCLEOTIDE SEQUENCE [LARGE SCALE GENOMIC DNA]</scope>
    <source>
        <strain evidence="2 3">DCMF</strain>
    </source>
</reference>
<accession>A0A3G1KPZ3</accession>
<keyword evidence="3" id="KW-1185">Reference proteome</keyword>
<dbReference type="Pfam" id="PF05239">
    <property type="entry name" value="PRC"/>
    <property type="match status" value="1"/>
</dbReference>
<dbReference type="EMBL" id="CP017634">
    <property type="protein sequence ID" value="ATW24215.1"/>
    <property type="molecule type" value="Genomic_DNA"/>
</dbReference>
<evidence type="ECO:0000313" key="2">
    <source>
        <dbReference type="EMBL" id="ATW24215.1"/>
    </source>
</evidence>
<organism evidence="2 3">
    <name type="scientific">Formimonas warabiya</name>
    <dbReference type="NCBI Taxonomy" id="1761012"/>
    <lineage>
        <taxon>Bacteria</taxon>
        <taxon>Bacillati</taxon>
        <taxon>Bacillota</taxon>
        <taxon>Clostridia</taxon>
        <taxon>Eubacteriales</taxon>
        <taxon>Peptococcaceae</taxon>
        <taxon>Candidatus Formimonas</taxon>
    </lineage>
</organism>
<dbReference type="PANTHER" id="PTHR40061:SF1">
    <property type="entry name" value="SPORULATION PROTEIN YLMC-RELATED"/>
    <property type="match status" value="1"/>
</dbReference>
<dbReference type="NCBIfam" id="TIGR02888">
    <property type="entry name" value="spore_YlmC_YmxH"/>
    <property type="match status" value="1"/>
</dbReference>
<dbReference type="AlphaFoldDB" id="A0A3G1KPZ3"/>
<feature type="domain" description="PRC-barrel" evidence="1">
    <location>
        <begin position="2"/>
        <end position="80"/>
    </location>
</feature>
<dbReference type="InterPro" id="IPR014238">
    <property type="entry name" value="Spore_YlmC/YmxH"/>
</dbReference>
<dbReference type="SUPFAM" id="SSF50346">
    <property type="entry name" value="PRC-barrel domain"/>
    <property type="match status" value="1"/>
</dbReference>
<proteinExistence type="predicted"/>
<dbReference type="PANTHER" id="PTHR40061">
    <property type="entry name" value="SPORULATION PROTEIN YLMC-RELATED"/>
    <property type="match status" value="1"/>
</dbReference>
<gene>
    <name evidence="2" type="ORF">DCMF_04905</name>
</gene>
<dbReference type="Proteomes" id="UP000323521">
    <property type="component" value="Chromosome"/>
</dbReference>
<sequence>MKLSELIGKKIVNVYDGGILGTVGDSDLVIDPFSGDIESIILPNKSSVFNLWFQKQQLIIPWASIKKVGSEVIVVDIDESHSKMW</sequence>
<dbReference type="RefSeq" id="WP_148133390.1">
    <property type="nucleotide sequence ID" value="NZ_CP017634.1"/>
</dbReference>
<dbReference type="Gene3D" id="2.30.30.240">
    <property type="entry name" value="PRC-barrel domain"/>
    <property type="match status" value="1"/>
</dbReference>
<dbReference type="InterPro" id="IPR027275">
    <property type="entry name" value="PRC-brl_dom"/>
</dbReference>
<protein>
    <submittedName>
        <fullName evidence="2">YlmC/YmxH family sporulation protein</fullName>
    </submittedName>
</protein>